<proteinExistence type="predicted"/>
<evidence type="ECO:0000313" key="2">
    <source>
        <dbReference type="EMBL" id="EBW4472101.1"/>
    </source>
</evidence>
<feature type="non-terminal residue" evidence="2">
    <location>
        <position position="1"/>
    </location>
</feature>
<dbReference type="AlphaFoldDB" id="A0A5W2M3Z8"/>
<dbReference type="InterPro" id="IPR044016">
    <property type="entry name" value="Big_13"/>
</dbReference>
<protein>
    <recommendedName>
        <fullName evidence="1">Bacterial Ig-like domain-containing protein</fullName>
    </recommendedName>
</protein>
<reference evidence="2" key="1">
    <citation type="submission" date="2018-06" db="EMBL/GenBank/DDBJ databases">
        <authorList>
            <person name="Ashton P.M."/>
            <person name="Dallman T."/>
            <person name="Nair S."/>
            <person name="De Pinna E."/>
            <person name="Peters T."/>
            <person name="Grant K."/>
        </authorList>
    </citation>
    <scope>NUCLEOTIDE SEQUENCE [LARGE SCALE GENOMIC DNA]</scope>
    <source>
        <strain evidence="2">149361</strain>
    </source>
</reference>
<dbReference type="Proteomes" id="UP000839639">
    <property type="component" value="Unassembled WGS sequence"/>
</dbReference>
<evidence type="ECO:0000259" key="1">
    <source>
        <dbReference type="Pfam" id="PF19077"/>
    </source>
</evidence>
<name>A0A5W2M3Z8_SALET</name>
<comment type="caution">
    <text evidence="2">The sequence shown here is derived from an EMBL/GenBank/DDBJ whole genome shotgun (WGS) entry which is preliminary data.</text>
</comment>
<dbReference type="InterPro" id="IPR013783">
    <property type="entry name" value="Ig-like_fold"/>
</dbReference>
<organism evidence="2">
    <name type="scientific">Salmonella enterica subsp. enterica serovar Lattenkamp</name>
    <dbReference type="NCBI Taxonomy" id="2564671"/>
    <lineage>
        <taxon>Bacteria</taxon>
        <taxon>Pseudomonadati</taxon>
        <taxon>Pseudomonadota</taxon>
        <taxon>Gammaproteobacteria</taxon>
        <taxon>Enterobacterales</taxon>
        <taxon>Enterobacteriaceae</taxon>
        <taxon>Salmonella</taxon>
    </lineage>
</organism>
<feature type="domain" description="Bacterial Ig-like" evidence="1">
    <location>
        <begin position="48"/>
        <end position="126"/>
    </location>
</feature>
<sequence length="126" mass="13342">ATQSATKGVWDYTWLSDVGEGKHTLTVEATDAAGNKTTQTLDFTIDTTLSEPTIALDDTNDSGTKGDNLTNANKPTFILGNIDADARYVTVEVQHGSTKEVLTATKGTNGVWSVIPTGTWADGSYT</sequence>
<dbReference type="Pfam" id="PF19077">
    <property type="entry name" value="Big_13"/>
    <property type="match status" value="2"/>
</dbReference>
<accession>A0A5W2M3Z8</accession>
<dbReference type="Gene3D" id="6.20.50.90">
    <property type="match status" value="1"/>
</dbReference>
<dbReference type="EMBL" id="AAHIJD010000181">
    <property type="protein sequence ID" value="EBW4472101.1"/>
    <property type="molecule type" value="Genomic_DNA"/>
</dbReference>
<dbReference type="Gene3D" id="2.60.40.10">
    <property type="entry name" value="Immunoglobulins"/>
    <property type="match status" value="1"/>
</dbReference>
<gene>
    <name evidence="2" type="ORF">DPK62_26865</name>
</gene>
<feature type="non-terminal residue" evidence="2">
    <location>
        <position position="126"/>
    </location>
</feature>
<feature type="domain" description="Bacterial Ig-like" evidence="1">
    <location>
        <begin position="4"/>
        <end position="47"/>
    </location>
</feature>